<feature type="binding site" evidence="11">
    <location>
        <begin position="29"/>
        <end position="36"/>
    </location>
    <ligand>
        <name>ATP</name>
        <dbReference type="ChEBI" id="CHEBI:30616"/>
    </ligand>
</feature>
<proteinExistence type="inferred from homology"/>
<dbReference type="GO" id="GO:0003677">
    <property type="term" value="F:DNA binding"/>
    <property type="evidence" value="ECO:0007669"/>
    <property type="project" value="UniProtKB-KW"/>
</dbReference>
<dbReference type="EC" id="5.6.2.4" evidence="9"/>
<sequence>MVESFFDSLNEKQSQALRVPHDTVLQVVAGPGTGKTKLLVSRVAYLLLVCKLPPSDIIVTTFTKKAANEMKERLEKMLIDHPEIDLNRLQIGTFHSICFKYLKFYGKYIGLSKNVTIADTKDQRDLITTAIKNLDLDNVKDKRNTINEVKNFILKQKASGLFPDNVVTTTDTEAQYLQVYYEYQRLLAKHSALDFDDVLLHTDKLLQVRPECVSYVKHILIDEFQDTNDIQFNLMYKLSKYCSNSITIVGDADQSIYGFRNATYANFKKVETIALQRNQRFVKISLDQNYRSTNAILRLAENLMRHQTTRENKNLVSNNNLDTPVNYIKHRDEYDESCFIANRIYKIVNDPANKYTYNDVAVIVRVSRTFLAIEIDLTRRGIPYRIVKGLSFWELKEISMAVDCLRIVALNDWLAFKRVIEWFCAGCGAKLILKIEASVYSPEINKNDNVFEIVKSYVDGKLSGATAKAKQSLKQLISVIENCKLEIEKLTTLQCFEYIMTKFDLIDNVLKKKTSKKDEAEILSDINANIKELKNQIVNYDPEKDDLLQKAHEKTFIEQEMLNGGTDNKESENINDTIVDSSKLKFIQQFLEHVHLAEIVSSEVENDKGKVTLTTIHGSKGLEWSAVFIPSIVNNILPSKFALDQHDYFAPDSLIDEERRCFYVAITRAKEQLFLSTYDVVMNDIMVAKSSCFLDEIPKSCYKIISSFVTPSPTYGLGGMYVVQPKTFVVKKIVRHHSTATNIPPTVLGSTGMTYNPVTGAVVRPVNNNQPTSTYIKKEENTDDPKKPNLLSTSNQIMNNTLNQISTFTKVKQEGKIYKPTVKTTVPIQNATTLAIDNMKRPTKKRLGMGRPISQYLTKKKL</sequence>
<evidence type="ECO:0000256" key="12">
    <source>
        <dbReference type="SAM" id="Coils"/>
    </source>
</evidence>
<dbReference type="CDD" id="cd17932">
    <property type="entry name" value="DEXQc_UvrD"/>
    <property type="match status" value="1"/>
</dbReference>
<evidence type="ECO:0000256" key="10">
    <source>
        <dbReference type="ARBA" id="ARBA00048988"/>
    </source>
</evidence>
<comment type="similarity">
    <text evidence="1">Belongs to the helicase family. UvrD subfamily.</text>
</comment>
<keyword evidence="4 11" id="KW-0347">Helicase</keyword>
<comment type="caution">
    <text evidence="16">The sequence shown here is derived from an EMBL/GenBank/DDBJ whole genome shotgun (WGS) entry which is preliminary data.</text>
</comment>
<dbReference type="Pfam" id="PF13361">
    <property type="entry name" value="UvrD_C"/>
    <property type="match status" value="1"/>
</dbReference>
<keyword evidence="7" id="KW-0413">Isomerase</keyword>
<reference evidence="16 17" key="1">
    <citation type="journal article" date="2023" name="Elife">
        <title>Identification of key yeast species and microbe-microbe interactions impacting larval growth of Drosophila in the wild.</title>
        <authorList>
            <person name="Mure A."/>
            <person name="Sugiura Y."/>
            <person name="Maeda R."/>
            <person name="Honda K."/>
            <person name="Sakurai N."/>
            <person name="Takahashi Y."/>
            <person name="Watada M."/>
            <person name="Katoh T."/>
            <person name="Gotoh A."/>
            <person name="Gotoh Y."/>
            <person name="Taniguchi I."/>
            <person name="Nakamura K."/>
            <person name="Hayashi T."/>
            <person name="Katayama T."/>
            <person name="Uemura T."/>
            <person name="Hattori Y."/>
        </authorList>
    </citation>
    <scope>NUCLEOTIDE SEQUENCE [LARGE SCALE GENOMIC DNA]</scope>
    <source>
        <strain evidence="16 17">PK-24</strain>
    </source>
</reference>
<keyword evidence="6" id="KW-0238">DNA-binding</keyword>
<feature type="compositionally biased region" description="Basic and acidic residues" evidence="13">
    <location>
        <begin position="776"/>
        <end position="787"/>
    </location>
</feature>
<dbReference type="InterPro" id="IPR000212">
    <property type="entry name" value="DNA_helicase_UvrD/REP"/>
</dbReference>
<evidence type="ECO:0000259" key="15">
    <source>
        <dbReference type="PROSITE" id="PS51217"/>
    </source>
</evidence>
<dbReference type="Proteomes" id="UP001378960">
    <property type="component" value="Unassembled WGS sequence"/>
</dbReference>
<name>A0AAV5RBL3_PICKL</name>
<dbReference type="GO" id="GO:0000725">
    <property type="term" value="P:recombinational repair"/>
    <property type="evidence" value="ECO:0007669"/>
    <property type="project" value="TreeGrafter"/>
</dbReference>
<comment type="catalytic activity">
    <reaction evidence="8">
        <text>Couples ATP hydrolysis with the unwinding of duplex DNA by translocating in the 3'-5' direction.</text>
        <dbReference type="EC" id="5.6.2.4"/>
    </reaction>
</comment>
<keyword evidence="2 11" id="KW-0547">Nucleotide-binding</keyword>
<feature type="region of interest" description="Disordered" evidence="13">
    <location>
        <begin position="767"/>
        <end position="789"/>
    </location>
</feature>
<keyword evidence="5 11" id="KW-0067">ATP-binding</keyword>
<comment type="catalytic activity">
    <reaction evidence="10">
        <text>ATP + H2O = ADP + phosphate + H(+)</text>
        <dbReference type="Rhea" id="RHEA:13065"/>
        <dbReference type="ChEBI" id="CHEBI:15377"/>
        <dbReference type="ChEBI" id="CHEBI:15378"/>
        <dbReference type="ChEBI" id="CHEBI:30616"/>
        <dbReference type="ChEBI" id="CHEBI:43474"/>
        <dbReference type="ChEBI" id="CHEBI:456216"/>
        <dbReference type="EC" id="5.6.2.4"/>
    </reaction>
</comment>
<dbReference type="InterPro" id="IPR027417">
    <property type="entry name" value="P-loop_NTPase"/>
</dbReference>
<evidence type="ECO:0000256" key="2">
    <source>
        <dbReference type="ARBA" id="ARBA00022741"/>
    </source>
</evidence>
<evidence type="ECO:0000256" key="1">
    <source>
        <dbReference type="ARBA" id="ARBA00009922"/>
    </source>
</evidence>
<dbReference type="GO" id="GO:0043138">
    <property type="term" value="F:3'-5' DNA helicase activity"/>
    <property type="evidence" value="ECO:0007669"/>
    <property type="project" value="UniProtKB-EC"/>
</dbReference>
<dbReference type="PANTHER" id="PTHR11070:SF2">
    <property type="entry name" value="ATP-DEPENDENT DNA HELICASE SRS2"/>
    <property type="match status" value="1"/>
</dbReference>
<dbReference type="InterPro" id="IPR014017">
    <property type="entry name" value="DNA_helicase_UvrD-like_C"/>
</dbReference>
<keyword evidence="3 11" id="KW-0378">Hydrolase</keyword>
<keyword evidence="17" id="KW-1185">Reference proteome</keyword>
<keyword evidence="12" id="KW-0175">Coiled coil</keyword>
<dbReference type="InterPro" id="IPR014016">
    <property type="entry name" value="UvrD-like_ATP-bd"/>
</dbReference>
<evidence type="ECO:0000256" key="7">
    <source>
        <dbReference type="ARBA" id="ARBA00023235"/>
    </source>
</evidence>
<accession>A0AAV5RBL3</accession>
<protein>
    <recommendedName>
        <fullName evidence="9">DNA 3'-5' helicase</fullName>
        <ecNumber evidence="9">5.6.2.4</ecNumber>
    </recommendedName>
</protein>
<evidence type="ECO:0000256" key="6">
    <source>
        <dbReference type="ARBA" id="ARBA00023125"/>
    </source>
</evidence>
<dbReference type="Gene3D" id="3.40.50.300">
    <property type="entry name" value="P-loop containing nucleotide triphosphate hydrolases"/>
    <property type="match status" value="2"/>
</dbReference>
<dbReference type="Gene3D" id="1.10.486.10">
    <property type="entry name" value="PCRA, domain 4"/>
    <property type="match status" value="1"/>
</dbReference>
<evidence type="ECO:0000256" key="3">
    <source>
        <dbReference type="ARBA" id="ARBA00022801"/>
    </source>
</evidence>
<dbReference type="GO" id="GO:0005524">
    <property type="term" value="F:ATP binding"/>
    <property type="evidence" value="ECO:0007669"/>
    <property type="project" value="UniProtKB-UniRule"/>
</dbReference>
<evidence type="ECO:0000256" key="11">
    <source>
        <dbReference type="PROSITE-ProRule" id="PRU00560"/>
    </source>
</evidence>
<dbReference type="EMBL" id="BTGB01000009">
    <property type="protein sequence ID" value="GMM48578.1"/>
    <property type="molecule type" value="Genomic_DNA"/>
</dbReference>
<evidence type="ECO:0000256" key="5">
    <source>
        <dbReference type="ARBA" id="ARBA00022840"/>
    </source>
</evidence>
<dbReference type="PROSITE" id="PS51217">
    <property type="entry name" value="UVRD_HELICASE_CTER"/>
    <property type="match status" value="1"/>
</dbReference>
<evidence type="ECO:0000313" key="16">
    <source>
        <dbReference type="EMBL" id="GMM48578.1"/>
    </source>
</evidence>
<dbReference type="PANTHER" id="PTHR11070">
    <property type="entry name" value="UVRD / RECB / PCRA DNA HELICASE FAMILY MEMBER"/>
    <property type="match status" value="1"/>
</dbReference>
<feature type="domain" description="UvrD-like helicase C-terminal" evidence="15">
    <location>
        <begin position="294"/>
        <end position="621"/>
    </location>
</feature>
<dbReference type="AlphaFoldDB" id="A0AAV5RBL3"/>
<feature type="coiled-coil region" evidence="12">
    <location>
        <begin position="473"/>
        <end position="536"/>
    </location>
</feature>
<gene>
    <name evidence="16" type="ORF">DAPK24_051760</name>
</gene>
<feature type="domain" description="UvrD-like helicase ATP-binding" evidence="14">
    <location>
        <begin position="8"/>
        <end position="293"/>
    </location>
</feature>
<dbReference type="GO" id="GO:0005634">
    <property type="term" value="C:nucleus"/>
    <property type="evidence" value="ECO:0007669"/>
    <property type="project" value="TreeGrafter"/>
</dbReference>
<evidence type="ECO:0000256" key="8">
    <source>
        <dbReference type="ARBA" id="ARBA00034617"/>
    </source>
</evidence>
<dbReference type="GO" id="GO:0016787">
    <property type="term" value="F:hydrolase activity"/>
    <property type="evidence" value="ECO:0007669"/>
    <property type="project" value="UniProtKB-UniRule"/>
</dbReference>
<evidence type="ECO:0000313" key="17">
    <source>
        <dbReference type="Proteomes" id="UP001378960"/>
    </source>
</evidence>
<evidence type="ECO:0000256" key="9">
    <source>
        <dbReference type="ARBA" id="ARBA00034808"/>
    </source>
</evidence>
<evidence type="ECO:0000256" key="4">
    <source>
        <dbReference type="ARBA" id="ARBA00022806"/>
    </source>
</evidence>
<dbReference type="Gene3D" id="1.10.10.160">
    <property type="match status" value="1"/>
</dbReference>
<evidence type="ECO:0000256" key="13">
    <source>
        <dbReference type="SAM" id="MobiDB-lite"/>
    </source>
</evidence>
<dbReference type="Pfam" id="PF00580">
    <property type="entry name" value="UvrD-helicase"/>
    <property type="match status" value="1"/>
</dbReference>
<evidence type="ECO:0000259" key="14">
    <source>
        <dbReference type="PROSITE" id="PS51198"/>
    </source>
</evidence>
<dbReference type="PROSITE" id="PS51198">
    <property type="entry name" value="UVRD_HELICASE_ATP_BIND"/>
    <property type="match status" value="1"/>
</dbReference>
<dbReference type="SUPFAM" id="SSF52540">
    <property type="entry name" value="P-loop containing nucleoside triphosphate hydrolases"/>
    <property type="match status" value="1"/>
</dbReference>
<organism evidence="16 17">
    <name type="scientific">Pichia kluyveri</name>
    <name type="common">Yeast</name>
    <dbReference type="NCBI Taxonomy" id="36015"/>
    <lineage>
        <taxon>Eukaryota</taxon>
        <taxon>Fungi</taxon>
        <taxon>Dikarya</taxon>
        <taxon>Ascomycota</taxon>
        <taxon>Saccharomycotina</taxon>
        <taxon>Pichiomycetes</taxon>
        <taxon>Pichiales</taxon>
        <taxon>Pichiaceae</taxon>
        <taxon>Pichia</taxon>
    </lineage>
</organism>
<dbReference type="InterPro" id="IPR013986">
    <property type="entry name" value="DExx_box_DNA_helicase_dom_sf"/>
</dbReference>